<evidence type="ECO:0000313" key="2">
    <source>
        <dbReference type="EMBL" id="KAG2609419.1"/>
    </source>
</evidence>
<feature type="domain" description="DUF1618" evidence="1">
    <location>
        <begin position="188"/>
        <end position="318"/>
    </location>
</feature>
<keyword evidence="3" id="KW-1185">Reference proteome</keyword>
<dbReference type="AlphaFoldDB" id="A0A8T0TNF9"/>
<dbReference type="PANTHER" id="PTHR33074:SF62">
    <property type="entry name" value="EXPRESSED PROTEIN"/>
    <property type="match status" value="1"/>
</dbReference>
<proteinExistence type="predicted"/>
<sequence>MSTSSQPDCVLLSVNAHLVQRRNATTTSNTTRNHDKIEVSLCPEQPLLPSNLYVHCPDLTLTVRPRVIRAVQDIFLLRVDIDCRPESDSSPDDADYFVYRAGNQRSPWLSRLERPHPFFHDDDIGLLSRDANYTIAVLIATGTPIYDLHIFHSENPANWIYRTVLVTEPQRMVPMEVEPAPWAGSIYLWYGILLCDVLRDEPTLRGVPLPVPLNMVSGNNGMGAELGCPHPFWGIAFIKGGSGNPDDCLKLVHLEATLTLVRGKNYDGEWSSSYNVHDWAVVTYTNTAMTSSFQDWRMDCRIQASDIIIDDKIKSELLQSGLLGPGLGQTLQNLVVSHPTPDISAAAHEGVVYLIARKKYRHPQAWVLAVDTRNKTLVGAAEFGTERQPYGSFMYFASDIAKYIKPDTTGDKRRMLLKIKTKHVRSSLIPERSV</sequence>
<dbReference type="EMBL" id="CM029043">
    <property type="protein sequence ID" value="KAG2609419.1"/>
    <property type="molecule type" value="Genomic_DNA"/>
</dbReference>
<protein>
    <recommendedName>
        <fullName evidence="1">DUF1618 domain-containing protein</fullName>
    </recommendedName>
</protein>
<dbReference type="Pfam" id="PF07762">
    <property type="entry name" value="DUF1618"/>
    <property type="match status" value="1"/>
</dbReference>
<dbReference type="PANTHER" id="PTHR33074">
    <property type="entry name" value="EXPRESSED PROTEIN-RELATED"/>
    <property type="match status" value="1"/>
</dbReference>
<organism evidence="2 3">
    <name type="scientific">Panicum virgatum</name>
    <name type="common">Blackwell switchgrass</name>
    <dbReference type="NCBI Taxonomy" id="38727"/>
    <lineage>
        <taxon>Eukaryota</taxon>
        <taxon>Viridiplantae</taxon>
        <taxon>Streptophyta</taxon>
        <taxon>Embryophyta</taxon>
        <taxon>Tracheophyta</taxon>
        <taxon>Spermatophyta</taxon>
        <taxon>Magnoliopsida</taxon>
        <taxon>Liliopsida</taxon>
        <taxon>Poales</taxon>
        <taxon>Poaceae</taxon>
        <taxon>PACMAD clade</taxon>
        <taxon>Panicoideae</taxon>
        <taxon>Panicodae</taxon>
        <taxon>Paniceae</taxon>
        <taxon>Panicinae</taxon>
        <taxon>Panicum</taxon>
        <taxon>Panicum sect. Hiantes</taxon>
    </lineage>
</organism>
<dbReference type="Proteomes" id="UP000823388">
    <property type="component" value="Chromosome 4K"/>
</dbReference>
<accession>A0A8T0TNF9</accession>
<reference evidence="2" key="1">
    <citation type="submission" date="2020-05" db="EMBL/GenBank/DDBJ databases">
        <title>WGS assembly of Panicum virgatum.</title>
        <authorList>
            <person name="Lovell J.T."/>
            <person name="Jenkins J."/>
            <person name="Shu S."/>
            <person name="Juenger T.E."/>
            <person name="Schmutz J."/>
        </authorList>
    </citation>
    <scope>NUCLEOTIDE SEQUENCE</scope>
    <source>
        <strain evidence="2">AP13</strain>
    </source>
</reference>
<comment type="caution">
    <text evidence="2">The sequence shown here is derived from an EMBL/GenBank/DDBJ whole genome shotgun (WGS) entry which is preliminary data.</text>
</comment>
<evidence type="ECO:0000259" key="1">
    <source>
        <dbReference type="Pfam" id="PF07762"/>
    </source>
</evidence>
<dbReference type="InterPro" id="IPR011676">
    <property type="entry name" value="DUF1618"/>
</dbReference>
<name>A0A8T0TNF9_PANVG</name>
<evidence type="ECO:0000313" key="3">
    <source>
        <dbReference type="Proteomes" id="UP000823388"/>
    </source>
</evidence>
<gene>
    <name evidence="2" type="ORF">PVAP13_4KG038758</name>
</gene>